<keyword evidence="2" id="KW-1185">Reference proteome</keyword>
<accession>A0AAV0WTH5</accession>
<evidence type="ECO:0008006" key="3">
    <source>
        <dbReference type="Google" id="ProtNLM"/>
    </source>
</evidence>
<comment type="caution">
    <text evidence="1">The sequence shown here is derived from an EMBL/GenBank/DDBJ whole genome shotgun (WGS) entry which is preliminary data.</text>
</comment>
<gene>
    <name evidence="1" type="ORF">MEUPH1_LOCUS14570</name>
</gene>
<dbReference type="EMBL" id="CARXXK010000002">
    <property type="protein sequence ID" value="CAI6359133.1"/>
    <property type="molecule type" value="Genomic_DNA"/>
</dbReference>
<dbReference type="AlphaFoldDB" id="A0AAV0WTH5"/>
<dbReference type="Proteomes" id="UP001160148">
    <property type="component" value="Unassembled WGS sequence"/>
</dbReference>
<evidence type="ECO:0000313" key="2">
    <source>
        <dbReference type="Proteomes" id="UP001160148"/>
    </source>
</evidence>
<dbReference type="SUPFAM" id="SSF56672">
    <property type="entry name" value="DNA/RNA polymerases"/>
    <property type="match status" value="1"/>
</dbReference>
<protein>
    <recommendedName>
        <fullName evidence="3">DNA-directed DNA polymerase</fullName>
    </recommendedName>
</protein>
<dbReference type="PANTHER" id="PTHR31511">
    <property type="entry name" value="PROTEIN CBG23764"/>
    <property type="match status" value="1"/>
</dbReference>
<evidence type="ECO:0000313" key="1">
    <source>
        <dbReference type="EMBL" id="CAI6359133.1"/>
    </source>
</evidence>
<organism evidence="1 2">
    <name type="scientific">Macrosiphum euphorbiae</name>
    <name type="common">potato aphid</name>
    <dbReference type="NCBI Taxonomy" id="13131"/>
    <lineage>
        <taxon>Eukaryota</taxon>
        <taxon>Metazoa</taxon>
        <taxon>Ecdysozoa</taxon>
        <taxon>Arthropoda</taxon>
        <taxon>Hexapoda</taxon>
        <taxon>Insecta</taxon>
        <taxon>Pterygota</taxon>
        <taxon>Neoptera</taxon>
        <taxon>Paraneoptera</taxon>
        <taxon>Hemiptera</taxon>
        <taxon>Sternorrhyncha</taxon>
        <taxon>Aphidomorpha</taxon>
        <taxon>Aphidoidea</taxon>
        <taxon>Aphididae</taxon>
        <taxon>Macrosiphini</taxon>
        <taxon>Macrosiphum</taxon>
    </lineage>
</organism>
<sequence length="600" mass="70292">MSASLSKLSKNLITPGFEKFRETEKYFSSQDLPLVTRKGVYPYEYTDSWDKLEETVLPQKEDFYSSLYESHIKDKHYDHAKTVWNHFNCKTLGEYSDLYLKIDVLLLADVFENFRDLCLSTYHLDPSFYFTAPGFSFDCMLKYTSMKLELLTDYDMLLMFEKGIRGGLTQASMRYAKANNEKTPAHDPAQPKSWLVYQDCNNLYGYAMSHYMPYGGFKWVEPKLDGLNDLNDSSPIGRMYEVDISYPKELHDKHNDLPFLPKNDIPPGSKVKKLMATLESKKNYVIHYLNLQQAIANGLVVEKVHRVVQFNQSDWLKKYIELNTEMRKKARNDFEKDFFKLLNNAVFGKTMENLRRRIKMELVCSEKRLQKLINKCTFKHCTTYSETINAISLENKIIDFCKPIYIGFAVLEISKTVMYDYHYNVMQAHYGDKIELMYTDTDSLVYYVQTEDFYKDLKNNSNLLDRMDTSDLPSDHPCYIAERKKIPGLFSDETNSEVMTHFCALRAKSYTYKINGKEKIRAKGIRGHVVKNHMNFNDHYRCLFGDATLETMTENVSIRSFKHQLKTIKSNKVTYNSFDDKRVILEDKIHTLAHGHYSIE</sequence>
<dbReference type="PANTHER" id="PTHR31511:SF12">
    <property type="entry name" value="RHO TERMINATION FACTOR N-TERMINAL DOMAIN-CONTAINING PROTEIN"/>
    <property type="match status" value="1"/>
</dbReference>
<dbReference type="GO" id="GO:0071897">
    <property type="term" value="P:DNA biosynthetic process"/>
    <property type="evidence" value="ECO:0007669"/>
    <property type="project" value="UniProtKB-ARBA"/>
</dbReference>
<dbReference type="InterPro" id="IPR043502">
    <property type="entry name" value="DNA/RNA_pol_sf"/>
</dbReference>
<proteinExistence type="predicted"/>
<name>A0AAV0WTH5_9HEMI</name>
<reference evidence="1 2" key="1">
    <citation type="submission" date="2023-01" db="EMBL/GenBank/DDBJ databases">
        <authorList>
            <person name="Whitehead M."/>
        </authorList>
    </citation>
    <scope>NUCLEOTIDE SEQUENCE [LARGE SCALE GENOMIC DNA]</scope>
</reference>